<dbReference type="CDD" id="cd01734">
    <property type="entry name" value="YlxS_C"/>
    <property type="match status" value="1"/>
</dbReference>
<dbReference type="GO" id="GO:0000028">
    <property type="term" value="P:ribosomal small subunit assembly"/>
    <property type="evidence" value="ECO:0007669"/>
    <property type="project" value="TreeGrafter"/>
</dbReference>
<evidence type="ECO:0000256" key="2">
    <source>
        <dbReference type="ARBA" id="ARBA00022517"/>
    </source>
</evidence>
<name>A0A9D6L9M1_UNCEI</name>
<evidence type="ECO:0000259" key="4">
    <source>
        <dbReference type="Pfam" id="PF02576"/>
    </source>
</evidence>
<dbReference type="PANTHER" id="PTHR33867:SF1">
    <property type="entry name" value="RIBOSOME MATURATION FACTOR RIMP"/>
    <property type="match status" value="1"/>
</dbReference>
<dbReference type="SUPFAM" id="SSF75420">
    <property type="entry name" value="YhbC-like, N-terminal domain"/>
    <property type="match status" value="1"/>
</dbReference>
<comment type="function">
    <text evidence="3">Required for maturation of 30S ribosomal subunits.</text>
</comment>
<dbReference type="Proteomes" id="UP000807850">
    <property type="component" value="Unassembled WGS sequence"/>
</dbReference>
<evidence type="ECO:0000313" key="6">
    <source>
        <dbReference type="Proteomes" id="UP000807850"/>
    </source>
</evidence>
<dbReference type="InterPro" id="IPR003728">
    <property type="entry name" value="Ribosome_maturation_RimP"/>
</dbReference>
<dbReference type="EMBL" id="JACQAY010000124">
    <property type="protein sequence ID" value="MBI3539432.1"/>
    <property type="molecule type" value="Genomic_DNA"/>
</dbReference>
<protein>
    <recommendedName>
        <fullName evidence="3">Ribosome maturation factor RimP</fullName>
    </recommendedName>
</protein>
<gene>
    <name evidence="3" type="primary">rimP</name>
    <name evidence="5" type="ORF">HY076_04085</name>
</gene>
<dbReference type="InterPro" id="IPR036847">
    <property type="entry name" value="RimP_C_sf"/>
</dbReference>
<sequence length="183" mass="20396">MGQARPLLFLSLSRSLDLEVREEVRQLAEPLAAEDGLELVDVELLVQGGRRTLRVLLDRPGGIRVADCARFSRRLADCLDMNQTMPWAYHLEVSSPGIQRPIRTLASAERFAGERVSLTTVEAHDGRRHFEGALIGPVEGRAGVRDDEGHEHWFEWAAVKDAHLVVDPWAAHRAAPRQGGGRR</sequence>
<dbReference type="FunFam" id="3.30.300.70:FF:000001">
    <property type="entry name" value="Ribosome maturation factor RimP"/>
    <property type="match status" value="1"/>
</dbReference>
<dbReference type="Gene3D" id="3.30.300.70">
    <property type="entry name" value="RimP-like superfamily, N-terminal"/>
    <property type="match status" value="1"/>
</dbReference>
<evidence type="ECO:0000256" key="1">
    <source>
        <dbReference type="ARBA" id="ARBA00022490"/>
    </source>
</evidence>
<accession>A0A9D6L9M1</accession>
<dbReference type="InterPro" id="IPR028989">
    <property type="entry name" value="RimP_N"/>
</dbReference>
<dbReference type="InterPro" id="IPR035956">
    <property type="entry name" value="RimP_N_sf"/>
</dbReference>
<dbReference type="SUPFAM" id="SSF74942">
    <property type="entry name" value="YhbC-like, C-terminal domain"/>
    <property type="match status" value="1"/>
</dbReference>
<dbReference type="Pfam" id="PF02576">
    <property type="entry name" value="RimP_N"/>
    <property type="match status" value="1"/>
</dbReference>
<proteinExistence type="inferred from homology"/>
<comment type="caution">
    <text evidence="5">The sequence shown here is derived from an EMBL/GenBank/DDBJ whole genome shotgun (WGS) entry which is preliminary data.</text>
</comment>
<dbReference type="AlphaFoldDB" id="A0A9D6L9M1"/>
<evidence type="ECO:0000256" key="3">
    <source>
        <dbReference type="HAMAP-Rule" id="MF_01077"/>
    </source>
</evidence>
<comment type="subcellular location">
    <subcellularLocation>
        <location evidence="3">Cytoplasm</location>
    </subcellularLocation>
</comment>
<dbReference type="PANTHER" id="PTHR33867">
    <property type="entry name" value="RIBOSOME MATURATION FACTOR RIMP"/>
    <property type="match status" value="1"/>
</dbReference>
<dbReference type="GO" id="GO:0005829">
    <property type="term" value="C:cytosol"/>
    <property type="evidence" value="ECO:0007669"/>
    <property type="project" value="TreeGrafter"/>
</dbReference>
<dbReference type="HAMAP" id="MF_01077">
    <property type="entry name" value="RimP"/>
    <property type="match status" value="1"/>
</dbReference>
<dbReference type="InterPro" id="IPR028998">
    <property type="entry name" value="RimP_C"/>
</dbReference>
<comment type="similarity">
    <text evidence="3">Belongs to the RimP family.</text>
</comment>
<keyword evidence="2 3" id="KW-0690">Ribosome biogenesis</keyword>
<evidence type="ECO:0000313" key="5">
    <source>
        <dbReference type="EMBL" id="MBI3539432.1"/>
    </source>
</evidence>
<feature type="domain" description="Ribosome maturation factor RimP N-terminal" evidence="4">
    <location>
        <begin position="28"/>
        <end position="98"/>
    </location>
</feature>
<reference evidence="5" key="1">
    <citation type="submission" date="2020-07" db="EMBL/GenBank/DDBJ databases">
        <title>Huge and variable diversity of episymbiotic CPR bacteria and DPANN archaea in groundwater ecosystems.</title>
        <authorList>
            <person name="He C.Y."/>
            <person name="Keren R."/>
            <person name="Whittaker M."/>
            <person name="Farag I.F."/>
            <person name="Doudna J."/>
            <person name="Cate J.H.D."/>
            <person name="Banfield J.F."/>
        </authorList>
    </citation>
    <scope>NUCLEOTIDE SEQUENCE</scope>
    <source>
        <strain evidence="5">NC_groundwater_928_Pr1_S-0.2um_72_17</strain>
    </source>
</reference>
<dbReference type="GO" id="GO:0006412">
    <property type="term" value="P:translation"/>
    <property type="evidence" value="ECO:0007669"/>
    <property type="project" value="TreeGrafter"/>
</dbReference>
<keyword evidence="1 3" id="KW-0963">Cytoplasm</keyword>
<organism evidence="5 6">
    <name type="scientific">Eiseniibacteriota bacterium</name>
    <dbReference type="NCBI Taxonomy" id="2212470"/>
    <lineage>
        <taxon>Bacteria</taxon>
        <taxon>Candidatus Eiseniibacteriota</taxon>
    </lineage>
</organism>